<organism evidence="1 2">
    <name type="scientific">Grimontia celer</name>
    <dbReference type="NCBI Taxonomy" id="1796497"/>
    <lineage>
        <taxon>Bacteria</taxon>
        <taxon>Pseudomonadati</taxon>
        <taxon>Pseudomonadota</taxon>
        <taxon>Gammaproteobacteria</taxon>
        <taxon>Vibrionales</taxon>
        <taxon>Vibrionaceae</taxon>
        <taxon>Grimontia</taxon>
    </lineage>
</organism>
<evidence type="ECO:0000313" key="1">
    <source>
        <dbReference type="EMBL" id="CZF80663.1"/>
    </source>
</evidence>
<proteinExistence type="predicted"/>
<dbReference type="Proteomes" id="UP000071641">
    <property type="component" value="Unassembled WGS sequence"/>
</dbReference>
<name>A0A128F1K0_9GAMM</name>
<dbReference type="RefSeq" id="WP_062663238.1">
    <property type="nucleotide sequence ID" value="NZ_FIZX01000002.1"/>
</dbReference>
<reference evidence="2" key="1">
    <citation type="submission" date="2016-02" db="EMBL/GenBank/DDBJ databases">
        <authorList>
            <person name="Rodrigo-Torres Lidia"/>
            <person name="Arahal R.David."/>
        </authorList>
    </citation>
    <scope>NUCLEOTIDE SEQUENCE [LARGE SCALE GENOMIC DNA]</scope>
    <source>
        <strain evidence="2">CECT 9029</strain>
    </source>
</reference>
<gene>
    <name evidence="1" type="ORF">GCE9029_02127</name>
</gene>
<sequence>MKLVNVLSGDIVRESDNLEELKALGVSIAMREGAKSTYWSFEEASRHRISGKRALSLRDEEGAIYRIFLPK</sequence>
<dbReference type="EMBL" id="FIZX01000002">
    <property type="protein sequence ID" value="CZF80663.1"/>
    <property type="molecule type" value="Genomic_DNA"/>
</dbReference>
<dbReference type="AlphaFoldDB" id="A0A128F1K0"/>
<dbReference type="OrthoDB" id="5917678at2"/>
<accession>A0A128F1K0</accession>
<evidence type="ECO:0000313" key="2">
    <source>
        <dbReference type="Proteomes" id="UP000071641"/>
    </source>
</evidence>
<protein>
    <submittedName>
        <fullName evidence="1">Uncharacterized protein</fullName>
    </submittedName>
</protein>
<dbReference type="STRING" id="1796497.GCE9029_02127"/>
<keyword evidence="2" id="KW-1185">Reference proteome</keyword>